<reference evidence="1" key="1">
    <citation type="journal article" date="2021" name="Nat. Commun.">
        <title>Genetic determinants of endophytism in the Arabidopsis root mycobiome.</title>
        <authorList>
            <person name="Mesny F."/>
            <person name="Miyauchi S."/>
            <person name="Thiergart T."/>
            <person name="Pickel B."/>
            <person name="Atanasova L."/>
            <person name="Karlsson M."/>
            <person name="Huettel B."/>
            <person name="Barry K.W."/>
            <person name="Haridas S."/>
            <person name="Chen C."/>
            <person name="Bauer D."/>
            <person name="Andreopoulos W."/>
            <person name="Pangilinan J."/>
            <person name="LaButti K."/>
            <person name="Riley R."/>
            <person name="Lipzen A."/>
            <person name="Clum A."/>
            <person name="Drula E."/>
            <person name="Henrissat B."/>
            <person name="Kohler A."/>
            <person name="Grigoriev I.V."/>
            <person name="Martin F.M."/>
            <person name="Hacquard S."/>
        </authorList>
    </citation>
    <scope>NUCLEOTIDE SEQUENCE</scope>
    <source>
        <strain evidence="1">MPI-CAGE-CH-0230</strain>
    </source>
</reference>
<dbReference type="EMBL" id="JAGTJQ010000005">
    <property type="protein sequence ID" value="KAH7031038.1"/>
    <property type="molecule type" value="Genomic_DNA"/>
</dbReference>
<keyword evidence="2" id="KW-1185">Reference proteome</keyword>
<comment type="caution">
    <text evidence="1">The sequence shown here is derived from an EMBL/GenBank/DDBJ whole genome shotgun (WGS) entry which is preliminary data.</text>
</comment>
<name>A0A9P9BQM3_9PEZI</name>
<proteinExistence type="predicted"/>
<gene>
    <name evidence="1" type="ORF">B0I36DRAFT_431233</name>
</gene>
<sequence>MSNPYITQWSVTLREPEGEPVFQCHLRLGNLAVEFESSLERSGMISLAWLHYKNLFLELHSARGKVRTDGQEKDANLILDRINLILDSIINVLIIPNIRDRIAPAKPQSRLLRDWLYPEQAKLLASFHDDAIRVCPVEGPYPPPGISLDALSPFEEKLNKLQLPYLSSSQVSFPPPSNSGRDPLYHGPRDLLTKDGQLMFCMGIRLPVGQAWETNVAELGVLCLIEQAIRDGKLQPDARVPRLRGLLIDEPADNPEISQVEVGQRRLLGVLVDPIGPKRQEGGSMLKDMADPYLRQHGESFKGSIRTTLKGLHRARITWLGAHQGNVLVTEDDNVMLTGFGRRDDDIWANAAFDVRWAKDCNDMEDIDKWLNVRTSAK</sequence>
<evidence type="ECO:0000313" key="1">
    <source>
        <dbReference type="EMBL" id="KAH7031038.1"/>
    </source>
</evidence>
<accession>A0A9P9BQM3</accession>
<dbReference type="Proteomes" id="UP000756346">
    <property type="component" value="Unassembled WGS sequence"/>
</dbReference>
<protein>
    <submittedName>
        <fullName evidence="1">Uncharacterized protein</fullName>
    </submittedName>
</protein>
<organism evidence="1 2">
    <name type="scientific">Microdochium trichocladiopsis</name>
    <dbReference type="NCBI Taxonomy" id="1682393"/>
    <lineage>
        <taxon>Eukaryota</taxon>
        <taxon>Fungi</taxon>
        <taxon>Dikarya</taxon>
        <taxon>Ascomycota</taxon>
        <taxon>Pezizomycotina</taxon>
        <taxon>Sordariomycetes</taxon>
        <taxon>Xylariomycetidae</taxon>
        <taxon>Xylariales</taxon>
        <taxon>Microdochiaceae</taxon>
        <taxon>Microdochium</taxon>
    </lineage>
</organism>
<dbReference type="RefSeq" id="XP_046012718.1">
    <property type="nucleotide sequence ID" value="XM_046162577.1"/>
</dbReference>
<dbReference type="AlphaFoldDB" id="A0A9P9BQM3"/>
<dbReference type="GeneID" id="70192123"/>
<evidence type="ECO:0000313" key="2">
    <source>
        <dbReference type="Proteomes" id="UP000756346"/>
    </source>
</evidence>